<dbReference type="GO" id="GO:0002116">
    <property type="term" value="C:semaphorin receptor complex"/>
    <property type="evidence" value="ECO:0007669"/>
    <property type="project" value="TreeGrafter"/>
</dbReference>
<dbReference type="AlphaFoldDB" id="A0A1S3ISQ1"/>
<dbReference type="PANTHER" id="PTHR22625:SF70">
    <property type="entry name" value="PLEXIN A, ISOFORM A"/>
    <property type="match status" value="1"/>
</dbReference>
<protein>
    <submittedName>
        <fullName evidence="5">Plexin-A4-like</fullName>
    </submittedName>
</protein>
<dbReference type="KEGG" id="lak:106166983"/>
<dbReference type="GO" id="GO:0030334">
    <property type="term" value="P:regulation of cell migration"/>
    <property type="evidence" value="ECO:0007669"/>
    <property type="project" value="TreeGrafter"/>
</dbReference>
<dbReference type="FunFam" id="1.10.506.10:FF:000005">
    <property type="entry name" value="Plexin A1"/>
    <property type="match status" value="1"/>
</dbReference>
<proteinExistence type="predicted"/>
<keyword evidence="4" id="KW-1185">Reference proteome</keyword>
<feature type="domain" description="Plexin cytoplasmic RasGAP" evidence="2">
    <location>
        <begin position="108"/>
        <end position="616"/>
    </location>
</feature>
<feature type="domain" description="Plexin cytoplasmic RhoGTPase-binding" evidence="3">
    <location>
        <begin position="301"/>
        <end position="345"/>
    </location>
</feature>
<dbReference type="InterPro" id="IPR046800">
    <property type="entry name" value="Plexin_RBD"/>
</dbReference>
<keyword evidence="1" id="KW-0812">Transmembrane</keyword>
<keyword evidence="1" id="KW-0472">Membrane</keyword>
<dbReference type="FunFam" id="1.10.506.10:FF:000027">
    <property type="entry name" value="Plexin A, isoform B"/>
    <property type="match status" value="1"/>
</dbReference>
<organism evidence="4 5">
    <name type="scientific">Lingula anatina</name>
    <name type="common">Brachiopod</name>
    <name type="synonym">Lingula unguis</name>
    <dbReference type="NCBI Taxonomy" id="7574"/>
    <lineage>
        <taxon>Eukaryota</taxon>
        <taxon>Metazoa</taxon>
        <taxon>Spiralia</taxon>
        <taxon>Lophotrochozoa</taxon>
        <taxon>Brachiopoda</taxon>
        <taxon>Linguliformea</taxon>
        <taxon>Lingulata</taxon>
        <taxon>Lingulida</taxon>
        <taxon>Linguloidea</taxon>
        <taxon>Lingulidae</taxon>
        <taxon>Lingula</taxon>
    </lineage>
</organism>
<dbReference type="Gene3D" id="1.10.506.10">
    <property type="entry name" value="GTPase Activation - p120gap, domain 1"/>
    <property type="match status" value="2"/>
</dbReference>
<dbReference type="InterPro" id="IPR013548">
    <property type="entry name" value="Plexin_cytoplasmic_RasGAP_dom"/>
</dbReference>
<evidence type="ECO:0000256" key="1">
    <source>
        <dbReference type="SAM" id="Phobius"/>
    </source>
</evidence>
<gene>
    <name evidence="5" type="primary">LOC106166983</name>
</gene>
<dbReference type="GO" id="GO:0017154">
    <property type="term" value="F:semaphorin receptor activity"/>
    <property type="evidence" value="ECO:0007669"/>
    <property type="project" value="InterPro"/>
</dbReference>
<dbReference type="InParanoid" id="A0A1S3ISQ1"/>
<dbReference type="STRING" id="7574.A0A1S3ISQ1"/>
<evidence type="ECO:0000313" key="5">
    <source>
        <dbReference type="RefSeq" id="XP_013401098.1"/>
    </source>
</evidence>
<dbReference type="Pfam" id="PF20170">
    <property type="entry name" value="Plexin_RBD"/>
    <property type="match status" value="1"/>
</dbReference>
<accession>A0A1S3ISQ1</accession>
<reference evidence="5" key="1">
    <citation type="submission" date="2025-08" db="UniProtKB">
        <authorList>
            <consortium name="RefSeq"/>
        </authorList>
    </citation>
    <scope>IDENTIFICATION</scope>
    <source>
        <tissue evidence="5">Gonads</tissue>
    </source>
</reference>
<name>A0A1S3ISQ1_LINAN</name>
<dbReference type="SUPFAM" id="SSF48350">
    <property type="entry name" value="GTPase activation domain, GAP"/>
    <property type="match status" value="1"/>
</dbReference>
<dbReference type="InterPro" id="IPR008936">
    <property type="entry name" value="Rho_GTPase_activation_prot"/>
</dbReference>
<sequence length="648" mass="74418">MAGFRVSVGDNFRKTLGVIKYEEGGLSLTAIIAIGAGVGAFFLICLLIIILVCVAYRKKSQESDRVMKRMQTQMDVLEIRVAKECKEAFAELQTDMTEVTSDLSGVVGIPFVDYRTYCMRVLFPSTDEYDHPVLRDLQYEYGRQDNLEKGMKLFTQLVNNKTFLLLFVRTLESNKYFSMRERVNVASLISVALQNKMEYHTDILKTLLAELIERSVEGRNHPKLLLRRTESVAEKMLTNWFTFLLFKFLKECAGEPLFMLFRAIKQQVDKGPVDAVTSEAKYSLSEDKLIRHGIEYRTVVSEWRTGERGRVILQDEDLTTKPEGEYKKINTLGHYKVPDGAVMALVPKQKEYMTLTSSSSMRFGHQYENSTYYSGMMHGSPSLNRTVSPTAISIEMENKGTKYYHVVKPQENEVQKDGERGSKMVSEIYLTRLLATKGTLQQFVDDLFETIFSTAHRGSALPLAIKYMFDFLDDQALLHGITDIETVHTWKSNSLPLRFWVNMIKNPNFVFDIHKSNIVDACLSVVAQTFMDSCSMSEHKLGKDSPSSKLLYAKDIPKYKKWVERYYQDIKLMPAISDQDMNAMLAEESRLHNVEFSASSAVYELYQYADKYIEQLMTSLEEDEFARKNKLASRLDQIRQYMESDSVV</sequence>
<evidence type="ECO:0000259" key="2">
    <source>
        <dbReference type="Pfam" id="PF08337"/>
    </source>
</evidence>
<dbReference type="InterPro" id="IPR031148">
    <property type="entry name" value="Plexin"/>
</dbReference>
<dbReference type="OrthoDB" id="125363at2759"/>
<evidence type="ECO:0000259" key="3">
    <source>
        <dbReference type="Pfam" id="PF20170"/>
    </source>
</evidence>
<dbReference type="CDD" id="cd12790">
    <property type="entry name" value="RasGAP_plexin_A"/>
    <property type="match status" value="1"/>
</dbReference>
<feature type="transmembrane region" description="Helical" evidence="1">
    <location>
        <begin position="30"/>
        <end position="56"/>
    </location>
</feature>
<dbReference type="Proteomes" id="UP000085678">
    <property type="component" value="Unplaced"/>
</dbReference>
<dbReference type="PANTHER" id="PTHR22625">
    <property type="entry name" value="PLEXIN"/>
    <property type="match status" value="1"/>
</dbReference>
<evidence type="ECO:0000313" key="4">
    <source>
        <dbReference type="Proteomes" id="UP000085678"/>
    </source>
</evidence>
<dbReference type="GeneID" id="106166983"/>
<dbReference type="Pfam" id="PF08337">
    <property type="entry name" value="Plexin_cytopl"/>
    <property type="match status" value="1"/>
</dbReference>
<dbReference type="RefSeq" id="XP_013401098.1">
    <property type="nucleotide sequence ID" value="XM_013545644.1"/>
</dbReference>
<dbReference type="GO" id="GO:0005886">
    <property type="term" value="C:plasma membrane"/>
    <property type="evidence" value="ECO:0007669"/>
    <property type="project" value="TreeGrafter"/>
</dbReference>
<keyword evidence="1" id="KW-1133">Transmembrane helix</keyword>